<feature type="domain" description="DUF4097" evidence="2">
    <location>
        <begin position="45"/>
        <end position="179"/>
    </location>
</feature>
<dbReference type="EMBL" id="NPMS01000001">
    <property type="protein sequence ID" value="OZU89592.1"/>
    <property type="molecule type" value="Genomic_DNA"/>
</dbReference>
<dbReference type="AlphaFoldDB" id="A0A265NC26"/>
<dbReference type="RefSeq" id="WP_094883193.1">
    <property type="nucleotide sequence ID" value="NZ_NPMS01000001.1"/>
</dbReference>
<keyword evidence="1" id="KW-1133">Transmembrane helix</keyword>
<keyword evidence="1" id="KW-0472">Membrane</keyword>
<proteinExistence type="predicted"/>
<organism evidence="3 4">
    <name type="scientific">Virgibacillus indicus</name>
    <dbReference type="NCBI Taxonomy" id="2024554"/>
    <lineage>
        <taxon>Bacteria</taxon>
        <taxon>Bacillati</taxon>
        <taxon>Bacillota</taxon>
        <taxon>Bacilli</taxon>
        <taxon>Bacillales</taxon>
        <taxon>Bacillaceae</taxon>
        <taxon>Virgibacillus</taxon>
    </lineage>
</organism>
<dbReference type="OrthoDB" id="2588856at2"/>
<evidence type="ECO:0000256" key="1">
    <source>
        <dbReference type="SAM" id="Phobius"/>
    </source>
</evidence>
<dbReference type="Pfam" id="PF13349">
    <property type="entry name" value="DUF4097"/>
    <property type="match status" value="1"/>
</dbReference>
<evidence type="ECO:0000259" key="2">
    <source>
        <dbReference type="Pfam" id="PF13349"/>
    </source>
</evidence>
<keyword evidence="4" id="KW-1185">Reference proteome</keyword>
<protein>
    <recommendedName>
        <fullName evidence="2">DUF4097 domain-containing protein</fullName>
    </recommendedName>
</protein>
<dbReference type="Proteomes" id="UP000216498">
    <property type="component" value="Unassembled WGS sequence"/>
</dbReference>
<accession>A0A265NC26</accession>
<feature type="transmembrane region" description="Helical" evidence="1">
    <location>
        <begin position="7"/>
        <end position="28"/>
    </location>
</feature>
<evidence type="ECO:0000313" key="4">
    <source>
        <dbReference type="Proteomes" id="UP000216498"/>
    </source>
</evidence>
<comment type="caution">
    <text evidence="3">The sequence shown here is derived from an EMBL/GenBank/DDBJ whole genome shotgun (WGS) entry which is preliminary data.</text>
</comment>
<name>A0A265NC26_9BACI</name>
<sequence>MNNVKKIAMFAAILIVLGVIGSVITFNFKEPTSVTQAEEIDKTDITAIEILSNNERVEIIPSNEQTIKVELSGKSNDKKDKFQVEEKGNTLSIETESRDFKLFDFDFFTKSLTLTVALPEKVYESLKVEIDNGSLEAEDLNITDINAATENGRIALKNIGADTVQVNSSNGKIELDHVKGEITGKTNNGKISLVTESLDRALELDTDNGAINIQTEKEPTNAIFDVRVDNGSIKIFGNSNWDTVVGDGDNIIKLTTNNGSIRVEK</sequence>
<keyword evidence="1" id="KW-0812">Transmembrane</keyword>
<reference evidence="3 4" key="1">
    <citation type="submission" date="2017-08" db="EMBL/GenBank/DDBJ databases">
        <title>Virgibacillus indicus sp. nov. and Virgibacillus profoundi sp. nov, two moderately halophilic bacteria isolated from marine sediment by using the Microfluidic Streak Plate.</title>
        <authorList>
            <person name="Xu B."/>
            <person name="Hu B."/>
            <person name="Wang J."/>
            <person name="Zhu Y."/>
            <person name="Huang L."/>
            <person name="Du W."/>
            <person name="Huang Y."/>
        </authorList>
    </citation>
    <scope>NUCLEOTIDE SEQUENCE [LARGE SCALE GENOMIC DNA]</scope>
    <source>
        <strain evidence="3 4">IO3-P2-C2</strain>
    </source>
</reference>
<dbReference type="InterPro" id="IPR025164">
    <property type="entry name" value="Toastrack_DUF4097"/>
</dbReference>
<evidence type="ECO:0000313" key="3">
    <source>
        <dbReference type="EMBL" id="OZU89592.1"/>
    </source>
</evidence>
<gene>
    <name evidence="3" type="ORF">CIL03_00120</name>
</gene>